<evidence type="ECO:0000259" key="1">
    <source>
        <dbReference type="Pfam" id="PF13480"/>
    </source>
</evidence>
<dbReference type="Pfam" id="PF13480">
    <property type="entry name" value="Acetyltransf_6"/>
    <property type="match status" value="1"/>
</dbReference>
<organism evidence="2 3">
    <name type="scientific">Sedimentitalea nanhaiensis</name>
    <dbReference type="NCBI Taxonomy" id="999627"/>
    <lineage>
        <taxon>Bacteria</taxon>
        <taxon>Pseudomonadati</taxon>
        <taxon>Pseudomonadota</taxon>
        <taxon>Alphaproteobacteria</taxon>
        <taxon>Rhodobacterales</taxon>
        <taxon>Paracoccaceae</taxon>
        <taxon>Sedimentitalea</taxon>
    </lineage>
</organism>
<evidence type="ECO:0000313" key="3">
    <source>
        <dbReference type="Proteomes" id="UP000182466"/>
    </source>
</evidence>
<dbReference type="Proteomes" id="UP000182466">
    <property type="component" value="Unassembled WGS sequence"/>
</dbReference>
<reference evidence="2 3" key="1">
    <citation type="submission" date="2016-10" db="EMBL/GenBank/DDBJ databases">
        <authorList>
            <person name="de Groot N.N."/>
        </authorList>
    </citation>
    <scope>NUCLEOTIDE SEQUENCE [LARGE SCALE GENOMIC DNA]</scope>
    <source>
        <strain evidence="2 3">CGMCC 1.10959</strain>
    </source>
</reference>
<dbReference type="RefSeq" id="WP_027260801.1">
    <property type="nucleotide sequence ID" value="NZ_FPAW01000007.1"/>
</dbReference>
<dbReference type="eggNOG" id="COG2348">
    <property type="taxonomic scope" value="Bacteria"/>
</dbReference>
<feature type="domain" description="BioF2-like acetyltransferase" evidence="1">
    <location>
        <begin position="127"/>
        <end position="251"/>
    </location>
</feature>
<gene>
    <name evidence="2" type="ORF">SAMN05216236_10766</name>
</gene>
<dbReference type="InterPro" id="IPR038740">
    <property type="entry name" value="BioF2-like_GNAT_dom"/>
</dbReference>
<dbReference type="SUPFAM" id="SSF55729">
    <property type="entry name" value="Acyl-CoA N-acyltransferases (Nat)"/>
    <property type="match status" value="1"/>
</dbReference>
<dbReference type="OrthoDB" id="341858at2"/>
<dbReference type="InterPro" id="IPR016181">
    <property type="entry name" value="Acyl_CoA_acyltransferase"/>
</dbReference>
<dbReference type="Gene3D" id="3.40.630.30">
    <property type="match status" value="1"/>
</dbReference>
<sequence>MFDQAPSAVAPAPLQQHPCFAVALTAMGQPPLVLDGDERVLVLQRRFRGGLRVAMLSRATLAQPHDCLQRLRAAGLGRTPIILSPDAPVPALAELGAVPLMTPATVAELDLTAPVEQRRAALHPKWRNRLKHAENGPLRVTRQAMPLDPGHWLFAAEKAQQARRGYRGWPIALTLAYGARNPGMAKLFTALDGKRPVAAMLVLRHGTGATYHIGHTDTYGRALSAHNLLLWRAAAWLAAKGHTRLEVGLIDTVASPGLARFKLGSGAQVRKMGGTWGWWPPLGRTLAPLARLDRKRM</sequence>
<evidence type="ECO:0000313" key="2">
    <source>
        <dbReference type="EMBL" id="SFT76220.1"/>
    </source>
</evidence>
<dbReference type="STRING" id="999627.SAMN05216236_10766"/>
<dbReference type="AlphaFoldDB" id="A0A1I7AMN2"/>
<protein>
    <submittedName>
        <fullName evidence="2">Acetyltransferase (GNAT) domain-containing protein</fullName>
    </submittedName>
</protein>
<keyword evidence="2" id="KW-0808">Transferase</keyword>
<dbReference type="GO" id="GO:0016740">
    <property type="term" value="F:transferase activity"/>
    <property type="evidence" value="ECO:0007669"/>
    <property type="project" value="UniProtKB-KW"/>
</dbReference>
<proteinExistence type="predicted"/>
<name>A0A1I7AMN2_9RHOB</name>
<dbReference type="PANTHER" id="PTHR36174:SF1">
    <property type="entry name" value="LIPID II:GLYCINE GLYCYLTRANSFERASE"/>
    <property type="match status" value="1"/>
</dbReference>
<keyword evidence="3" id="KW-1185">Reference proteome</keyword>
<dbReference type="PANTHER" id="PTHR36174">
    <property type="entry name" value="LIPID II:GLYCINE GLYCYLTRANSFERASE"/>
    <property type="match status" value="1"/>
</dbReference>
<accession>A0A1I7AMN2</accession>
<dbReference type="InterPro" id="IPR050644">
    <property type="entry name" value="PG_Glycine_Bridge_Synth"/>
</dbReference>
<dbReference type="EMBL" id="FPAW01000007">
    <property type="protein sequence ID" value="SFT76220.1"/>
    <property type="molecule type" value="Genomic_DNA"/>
</dbReference>